<dbReference type="CDD" id="cd00060">
    <property type="entry name" value="FHA"/>
    <property type="match status" value="1"/>
</dbReference>
<dbReference type="SUPFAM" id="SSF49879">
    <property type="entry name" value="SMAD/FHA domain"/>
    <property type="match status" value="1"/>
</dbReference>
<evidence type="ECO:0000313" key="3">
    <source>
        <dbReference type="Proteomes" id="UP000887013"/>
    </source>
</evidence>
<dbReference type="Pfam" id="PF00498">
    <property type="entry name" value="FHA"/>
    <property type="match status" value="1"/>
</dbReference>
<comment type="caution">
    <text evidence="2">The sequence shown here is derived from an EMBL/GenBank/DDBJ whole genome shotgun (WGS) entry which is preliminary data.</text>
</comment>
<dbReference type="Proteomes" id="UP000887013">
    <property type="component" value="Unassembled WGS sequence"/>
</dbReference>
<sequence length="222" mass="25624">MNVLLEITYNGKEDPIRIFLYSDEITIGRRNFASLNKYKKVSRDHAVFSKRNGSWFVRDLGGRNKLYVNFIEINENWIEVETGDIIGFGTPLCYEEGCFVCILTVDNSDSLSKHPYSSNQARYHAIADTDEELKTCNKKENYSHVSIKTETVESRIRQGSCDSISDYPYSSNQNRYFLADSAEELKTSNKNENVKRIRIKTEPFSNDYDNYESGVVVTKKKN</sequence>
<dbReference type="PROSITE" id="PS50006">
    <property type="entry name" value="FHA_DOMAIN"/>
    <property type="match status" value="1"/>
</dbReference>
<keyword evidence="2" id="KW-0378">Hydrolase</keyword>
<name>A0A8X6PWN9_NEPPI</name>
<reference evidence="2" key="1">
    <citation type="submission" date="2020-08" db="EMBL/GenBank/DDBJ databases">
        <title>Multicomponent nature underlies the extraordinary mechanical properties of spider dragline silk.</title>
        <authorList>
            <person name="Kono N."/>
            <person name="Nakamura H."/>
            <person name="Mori M."/>
            <person name="Yoshida Y."/>
            <person name="Ohtoshi R."/>
            <person name="Malay A.D."/>
            <person name="Moran D.A.P."/>
            <person name="Tomita M."/>
            <person name="Numata K."/>
            <person name="Arakawa K."/>
        </authorList>
    </citation>
    <scope>NUCLEOTIDE SEQUENCE</scope>
</reference>
<keyword evidence="2" id="KW-0067">ATP-binding</keyword>
<organism evidence="2 3">
    <name type="scientific">Nephila pilipes</name>
    <name type="common">Giant wood spider</name>
    <name type="synonym">Nephila maculata</name>
    <dbReference type="NCBI Taxonomy" id="299642"/>
    <lineage>
        <taxon>Eukaryota</taxon>
        <taxon>Metazoa</taxon>
        <taxon>Ecdysozoa</taxon>
        <taxon>Arthropoda</taxon>
        <taxon>Chelicerata</taxon>
        <taxon>Arachnida</taxon>
        <taxon>Araneae</taxon>
        <taxon>Araneomorphae</taxon>
        <taxon>Entelegynae</taxon>
        <taxon>Araneoidea</taxon>
        <taxon>Nephilidae</taxon>
        <taxon>Nephila</taxon>
    </lineage>
</organism>
<dbReference type="EMBL" id="BMAW01024483">
    <property type="protein sequence ID" value="GFT88021.1"/>
    <property type="molecule type" value="Genomic_DNA"/>
</dbReference>
<accession>A0A8X6PWN9</accession>
<dbReference type="GO" id="GO:0004386">
    <property type="term" value="F:helicase activity"/>
    <property type="evidence" value="ECO:0007669"/>
    <property type="project" value="UniProtKB-KW"/>
</dbReference>
<gene>
    <name evidence="2" type="primary">SETX_2</name>
    <name evidence="2" type="ORF">NPIL_400031</name>
</gene>
<keyword evidence="2" id="KW-0347">Helicase</keyword>
<dbReference type="InterPro" id="IPR000253">
    <property type="entry name" value="FHA_dom"/>
</dbReference>
<keyword evidence="3" id="KW-1185">Reference proteome</keyword>
<feature type="domain" description="FHA" evidence="1">
    <location>
        <begin position="25"/>
        <end position="73"/>
    </location>
</feature>
<evidence type="ECO:0000313" key="2">
    <source>
        <dbReference type="EMBL" id="GFT88021.1"/>
    </source>
</evidence>
<protein>
    <submittedName>
        <fullName evidence="2">Putative helicase senataxin</fullName>
    </submittedName>
</protein>
<proteinExistence type="predicted"/>
<dbReference type="AlphaFoldDB" id="A0A8X6PWN9"/>
<dbReference type="Gene3D" id="2.60.200.20">
    <property type="match status" value="1"/>
</dbReference>
<evidence type="ECO:0000259" key="1">
    <source>
        <dbReference type="PROSITE" id="PS50006"/>
    </source>
</evidence>
<dbReference type="SMART" id="SM00240">
    <property type="entry name" value="FHA"/>
    <property type="match status" value="1"/>
</dbReference>
<keyword evidence="2" id="KW-0547">Nucleotide-binding</keyword>
<dbReference type="InterPro" id="IPR008984">
    <property type="entry name" value="SMAD_FHA_dom_sf"/>
</dbReference>